<keyword evidence="5 7" id="KW-1133">Transmembrane helix</keyword>
<keyword evidence="4 7" id="KW-0812">Transmembrane</keyword>
<feature type="transmembrane region" description="Helical" evidence="7">
    <location>
        <begin position="200"/>
        <end position="219"/>
    </location>
</feature>
<evidence type="ECO:0000256" key="2">
    <source>
        <dbReference type="ARBA" id="ARBA00022448"/>
    </source>
</evidence>
<dbReference type="AlphaFoldDB" id="A0A381TF94"/>
<feature type="transmembrane region" description="Helical" evidence="7">
    <location>
        <begin position="392"/>
        <end position="412"/>
    </location>
</feature>
<feature type="transmembrane region" description="Helical" evidence="7">
    <location>
        <begin position="101"/>
        <end position="118"/>
    </location>
</feature>
<evidence type="ECO:0000256" key="1">
    <source>
        <dbReference type="ARBA" id="ARBA00004651"/>
    </source>
</evidence>
<evidence type="ECO:0000256" key="7">
    <source>
        <dbReference type="SAM" id="Phobius"/>
    </source>
</evidence>
<feature type="transmembrane region" description="Helical" evidence="7">
    <location>
        <begin position="424"/>
        <end position="445"/>
    </location>
</feature>
<accession>A0A381TF94</accession>
<evidence type="ECO:0000256" key="5">
    <source>
        <dbReference type="ARBA" id="ARBA00022989"/>
    </source>
</evidence>
<sequence>MRIGTGLEFAHTGVTSTIFKGGDDLLSQRQQFDYAVGDMGINLYFMSAMTYLLFFYTDVYGLSAEIAAGVFLVARIVDAITDPIMGFLADRTRTRWGKFRPYVLFGPVPLAVIAVATFTVPDFDEVGQIIWAYVTYTLFGVIYTVVTIPYAALSAVISNDYQERSGFTSVRMMFALAGGTIVSVGMLPLVDVFGGEAIGFQWTMIVFGVMATLLLWLTFRGTEEGAFQDVTTSKVSFRDSVRVVVANVPLWITIALFCLGMLAFTFRFSTAPFYFKYSMGREDLIPLYMLVTLAVMFPGLLAVPWLSRTYGKAGAVRVGALIAMVGAVGFYYTPVSDVWLVFVWGSVLAIGGSPIMVLGWAMLADTVEHGEVQTGIRAEGVVFSTASFFQKLAKAIAGSGIAAMLAWFGFVANQQQSQETVAGLLFMIAVCPLLFNALLFLVSLAHRLDGRRHAEIVRDLSERAIVSQGDHSN</sequence>
<feature type="transmembrane region" description="Helical" evidence="7">
    <location>
        <begin position="66"/>
        <end position="89"/>
    </location>
</feature>
<evidence type="ECO:0000256" key="6">
    <source>
        <dbReference type="ARBA" id="ARBA00023136"/>
    </source>
</evidence>
<dbReference type="GO" id="GO:0008643">
    <property type="term" value="P:carbohydrate transport"/>
    <property type="evidence" value="ECO:0007669"/>
    <property type="project" value="InterPro"/>
</dbReference>
<dbReference type="Gene3D" id="1.20.1250.20">
    <property type="entry name" value="MFS general substrate transporter like domains"/>
    <property type="match status" value="1"/>
</dbReference>
<comment type="subcellular location">
    <subcellularLocation>
        <location evidence="1">Cell membrane</location>
        <topology evidence="1">Multi-pass membrane protein</topology>
    </subcellularLocation>
</comment>
<dbReference type="PANTHER" id="PTHR11328">
    <property type="entry name" value="MAJOR FACILITATOR SUPERFAMILY DOMAIN-CONTAINING PROTEIN"/>
    <property type="match status" value="1"/>
</dbReference>
<dbReference type="Pfam" id="PF13347">
    <property type="entry name" value="MFS_2"/>
    <property type="match status" value="1"/>
</dbReference>
<dbReference type="GO" id="GO:0005886">
    <property type="term" value="C:plasma membrane"/>
    <property type="evidence" value="ECO:0007669"/>
    <property type="project" value="UniProtKB-SubCell"/>
</dbReference>
<feature type="transmembrane region" description="Helical" evidence="7">
    <location>
        <begin position="34"/>
        <end position="54"/>
    </location>
</feature>
<reference evidence="8" key="1">
    <citation type="submission" date="2018-05" db="EMBL/GenBank/DDBJ databases">
        <authorList>
            <person name="Lanie J.A."/>
            <person name="Ng W.-L."/>
            <person name="Kazmierczak K.M."/>
            <person name="Andrzejewski T.M."/>
            <person name="Davidsen T.M."/>
            <person name="Wayne K.J."/>
            <person name="Tettelin H."/>
            <person name="Glass J.I."/>
            <person name="Rusch D."/>
            <person name="Podicherti R."/>
            <person name="Tsui H.-C.T."/>
            <person name="Winkler M.E."/>
        </authorList>
    </citation>
    <scope>NUCLEOTIDE SEQUENCE</scope>
</reference>
<organism evidence="8">
    <name type="scientific">marine metagenome</name>
    <dbReference type="NCBI Taxonomy" id="408172"/>
    <lineage>
        <taxon>unclassified sequences</taxon>
        <taxon>metagenomes</taxon>
        <taxon>ecological metagenomes</taxon>
    </lineage>
</organism>
<evidence type="ECO:0000256" key="4">
    <source>
        <dbReference type="ARBA" id="ARBA00022692"/>
    </source>
</evidence>
<keyword evidence="2" id="KW-0813">Transport</keyword>
<protein>
    <recommendedName>
        <fullName evidence="9">Major facilitator superfamily (MFS) profile domain-containing protein</fullName>
    </recommendedName>
</protein>
<gene>
    <name evidence="8" type="ORF">METZ01_LOCUS67669</name>
</gene>
<dbReference type="SUPFAM" id="SSF103473">
    <property type="entry name" value="MFS general substrate transporter"/>
    <property type="match status" value="1"/>
</dbReference>
<proteinExistence type="predicted"/>
<dbReference type="InterPro" id="IPR018043">
    <property type="entry name" value="Na/Gal_symport_CS"/>
</dbReference>
<keyword evidence="3" id="KW-1003">Cell membrane</keyword>
<dbReference type="InterPro" id="IPR039672">
    <property type="entry name" value="MFS_2"/>
</dbReference>
<evidence type="ECO:0000256" key="3">
    <source>
        <dbReference type="ARBA" id="ARBA00022475"/>
    </source>
</evidence>
<feature type="transmembrane region" description="Helical" evidence="7">
    <location>
        <begin position="240"/>
        <end position="264"/>
    </location>
</feature>
<dbReference type="NCBIfam" id="TIGR00792">
    <property type="entry name" value="gph"/>
    <property type="match status" value="1"/>
</dbReference>
<name>A0A381TF94_9ZZZZ</name>
<feature type="transmembrane region" description="Helical" evidence="7">
    <location>
        <begin position="284"/>
        <end position="303"/>
    </location>
</feature>
<evidence type="ECO:0008006" key="9">
    <source>
        <dbReference type="Google" id="ProtNLM"/>
    </source>
</evidence>
<dbReference type="InterPro" id="IPR036259">
    <property type="entry name" value="MFS_trans_sf"/>
</dbReference>
<dbReference type="PROSITE" id="PS00872">
    <property type="entry name" value="NA_GALACTOSIDE_SYMP"/>
    <property type="match status" value="1"/>
</dbReference>
<feature type="transmembrane region" description="Helical" evidence="7">
    <location>
        <begin position="174"/>
        <end position="194"/>
    </location>
</feature>
<dbReference type="GO" id="GO:0006814">
    <property type="term" value="P:sodium ion transport"/>
    <property type="evidence" value="ECO:0007669"/>
    <property type="project" value="InterPro"/>
</dbReference>
<dbReference type="CDD" id="cd17332">
    <property type="entry name" value="MFS_MelB_like"/>
    <property type="match status" value="1"/>
</dbReference>
<feature type="transmembrane region" description="Helical" evidence="7">
    <location>
        <begin position="315"/>
        <end position="332"/>
    </location>
</feature>
<dbReference type="PANTHER" id="PTHR11328:SF24">
    <property type="entry name" value="MAJOR FACILITATOR SUPERFAMILY (MFS) PROFILE DOMAIN-CONTAINING PROTEIN"/>
    <property type="match status" value="1"/>
</dbReference>
<dbReference type="InterPro" id="IPR001927">
    <property type="entry name" value="Na/Gal_symport"/>
</dbReference>
<dbReference type="EMBL" id="UINC01004505">
    <property type="protein sequence ID" value="SVA14815.1"/>
    <property type="molecule type" value="Genomic_DNA"/>
</dbReference>
<feature type="transmembrane region" description="Helical" evidence="7">
    <location>
        <begin position="338"/>
        <end position="363"/>
    </location>
</feature>
<dbReference type="GO" id="GO:0015293">
    <property type="term" value="F:symporter activity"/>
    <property type="evidence" value="ECO:0007669"/>
    <property type="project" value="InterPro"/>
</dbReference>
<evidence type="ECO:0000313" key="8">
    <source>
        <dbReference type="EMBL" id="SVA14815.1"/>
    </source>
</evidence>
<keyword evidence="6 7" id="KW-0472">Membrane</keyword>
<feature type="transmembrane region" description="Helical" evidence="7">
    <location>
        <begin position="130"/>
        <end position="153"/>
    </location>
</feature>